<evidence type="ECO:0000313" key="3">
    <source>
        <dbReference type="Proteomes" id="UP000182367"/>
    </source>
</evidence>
<organism evidence="1 4">
    <name type="scientific">Flavobacterium glycines</name>
    <dbReference type="NCBI Taxonomy" id="551990"/>
    <lineage>
        <taxon>Bacteria</taxon>
        <taxon>Pseudomonadati</taxon>
        <taxon>Bacteroidota</taxon>
        <taxon>Flavobacteriia</taxon>
        <taxon>Flavobacteriales</taxon>
        <taxon>Flavobacteriaceae</taxon>
        <taxon>Flavobacterium</taxon>
    </lineage>
</organism>
<evidence type="ECO:0000313" key="4">
    <source>
        <dbReference type="Proteomes" id="UP000321579"/>
    </source>
</evidence>
<evidence type="ECO:0000313" key="1">
    <source>
        <dbReference type="EMBL" id="GEL11813.1"/>
    </source>
</evidence>
<dbReference type="AlphaFoldDB" id="A0A511CIL5"/>
<protein>
    <submittedName>
        <fullName evidence="1">Uncharacterized protein</fullName>
    </submittedName>
</protein>
<accession>A0A511CIL5</accession>
<dbReference type="EMBL" id="BJVF01000006">
    <property type="protein sequence ID" value="GEL11813.1"/>
    <property type="molecule type" value="Genomic_DNA"/>
</dbReference>
<dbReference type="EMBL" id="FNEO01000007">
    <property type="protein sequence ID" value="SDJ80793.1"/>
    <property type="molecule type" value="Genomic_DNA"/>
</dbReference>
<name>A0A511CIL5_9FLAO</name>
<reference evidence="2 3" key="1">
    <citation type="submission" date="2016-10" db="EMBL/GenBank/DDBJ databases">
        <authorList>
            <person name="Varghese N."/>
            <person name="Submissions S."/>
        </authorList>
    </citation>
    <scope>NUCLEOTIDE SEQUENCE [LARGE SCALE GENOMIC DNA]</scope>
    <source>
        <strain evidence="2 3">Gm-149</strain>
    </source>
</reference>
<evidence type="ECO:0000313" key="2">
    <source>
        <dbReference type="EMBL" id="SDJ80793.1"/>
    </source>
</evidence>
<gene>
    <name evidence="1" type="ORF">FGL01_25520</name>
    <name evidence="2" type="ORF">SAMN05192550_2812</name>
</gene>
<dbReference type="Proteomes" id="UP000182367">
    <property type="component" value="Unassembled WGS sequence"/>
</dbReference>
<keyword evidence="3" id="KW-1185">Reference proteome</keyword>
<reference evidence="1 4" key="2">
    <citation type="submission" date="2019-07" db="EMBL/GenBank/DDBJ databases">
        <title>Whole genome shotgun sequence of Flavobacterium glycines NBRC 105008.</title>
        <authorList>
            <person name="Hosoyama A."/>
            <person name="Uohara A."/>
            <person name="Ohji S."/>
            <person name="Ichikawa N."/>
        </authorList>
    </citation>
    <scope>NUCLEOTIDE SEQUENCE [LARGE SCALE GENOMIC DNA]</scope>
    <source>
        <strain evidence="1 4">NBRC 105008</strain>
    </source>
</reference>
<sequence>MKTVNSITTVLKLVIKYGALIAVAVKVIQFAVDEIEALKLDEKEPAKNVE</sequence>
<dbReference type="Proteomes" id="UP000321579">
    <property type="component" value="Unassembled WGS sequence"/>
</dbReference>
<dbReference type="RefSeq" id="WP_169817146.1">
    <property type="nucleotide sequence ID" value="NZ_BJVF01000006.1"/>
</dbReference>
<proteinExistence type="predicted"/>
<comment type="caution">
    <text evidence="1">The sequence shown here is derived from an EMBL/GenBank/DDBJ whole genome shotgun (WGS) entry which is preliminary data.</text>
</comment>